<name>A0AC59YDF6_RANTA</name>
<protein>
    <submittedName>
        <fullName evidence="1">Uncharacterized protein</fullName>
    </submittedName>
</protein>
<sequence>NSLEDWPRPLSLPHQSPTSPSVRSLGQEDPLEEGMATHSSILTQRIPQTEKLAMDIHVFPIPIPPPTSLSTPSLWVFPVNQPRALVSCIQPGLVICFTLDNIYVSMLFSLNIPPSPSSTEFKSLFSVVSPQYTPRCDHMGSDPKDHSWPGQARQAPESLGQVCRTGCPPGTPYRAAWRLVGVMRPEAASGISEQPWSVQDGPSSLELHGQSAAAVRRLTAGPPRAGSMTMLLGLPLSTLPTVSFMIALTTSASSAPKSLSSSNIECRLMDMGRGEERVRCMERVTWKLTLPYPTGICCMGQEIQIGALYQSSWGVGCGGRWGEIQNGGDICSSIGKESISNAGDLGSVPSLGRSPAEGHDNPFQYSCLEKSMDRGTWWTTVHEVARVEHNLVTKPPPDLLHSHSIEWPYRLRTKTKNKIQPYDVYEELTCLLPSLSAIRLLSSAYLRLLIFLPALLIPACASSSPAFLMMLPCPSPSPRDCSSTCPLS</sequence>
<feature type="non-terminal residue" evidence="1">
    <location>
        <position position="488"/>
    </location>
</feature>
<proteinExistence type="predicted"/>
<dbReference type="Proteomes" id="UP001162501">
    <property type="component" value="Chromosome 13"/>
</dbReference>
<organism evidence="1 2">
    <name type="scientific">Rangifer tarandus platyrhynchus</name>
    <name type="common">Svalbard reindeer</name>
    <dbReference type="NCBI Taxonomy" id="3082113"/>
    <lineage>
        <taxon>Eukaryota</taxon>
        <taxon>Metazoa</taxon>
        <taxon>Chordata</taxon>
        <taxon>Craniata</taxon>
        <taxon>Vertebrata</taxon>
        <taxon>Euteleostomi</taxon>
        <taxon>Mammalia</taxon>
        <taxon>Eutheria</taxon>
        <taxon>Laurasiatheria</taxon>
        <taxon>Artiodactyla</taxon>
        <taxon>Ruminantia</taxon>
        <taxon>Pecora</taxon>
        <taxon>Cervidae</taxon>
        <taxon>Odocoileinae</taxon>
        <taxon>Rangifer</taxon>
    </lineage>
</organism>
<evidence type="ECO:0000313" key="2">
    <source>
        <dbReference type="Proteomes" id="UP001162501"/>
    </source>
</evidence>
<gene>
    <name evidence="1" type="ORF">MRATA1EN22A_LOCUS4559</name>
</gene>
<feature type="non-terminal residue" evidence="1">
    <location>
        <position position="1"/>
    </location>
</feature>
<evidence type="ECO:0000313" key="1">
    <source>
        <dbReference type="EMBL" id="CAM9583276.1"/>
    </source>
</evidence>
<accession>A0AC59YDF6</accession>
<dbReference type="EMBL" id="OX596097">
    <property type="protein sequence ID" value="CAM9583276.1"/>
    <property type="molecule type" value="Genomic_DNA"/>
</dbReference>
<reference evidence="1" key="1">
    <citation type="submission" date="2023-05" db="EMBL/GenBank/DDBJ databases">
        <authorList>
            <consortium name="ELIXIR-Norway"/>
        </authorList>
    </citation>
    <scope>NUCLEOTIDE SEQUENCE</scope>
</reference>
<reference evidence="1" key="2">
    <citation type="submission" date="2025-03" db="EMBL/GenBank/DDBJ databases">
        <authorList>
            <consortium name="ELIXIR-Norway"/>
            <consortium name="Elixir Norway"/>
        </authorList>
    </citation>
    <scope>NUCLEOTIDE SEQUENCE</scope>
</reference>